<gene>
    <name evidence="1" type="ORF">BamIOP4010DRAFT_5764</name>
</gene>
<dbReference type="Proteomes" id="UP000005463">
    <property type="component" value="Unassembled WGS sequence"/>
</dbReference>
<evidence type="ECO:0000313" key="2">
    <source>
        <dbReference type="Proteomes" id="UP000005463"/>
    </source>
</evidence>
<proteinExistence type="predicted"/>
<sequence>MRHPSAPKSGPNIDVDSLSQLMAGFTGEMIARIAPILARFPVVDLASLNELRCAIDEVRDDCSDIPALVDEFFDGVALALAREEVRLRVIVGKH</sequence>
<accession>B1FP03</accession>
<comment type="caution">
    <text evidence="1">The sequence shown here is derived from an EMBL/GenBank/DDBJ whole genome shotgun (WGS) entry which is preliminary data.</text>
</comment>
<reference evidence="1 2" key="1">
    <citation type="submission" date="2008-03" db="EMBL/GenBank/DDBJ databases">
        <title>Sequencing of the draft genome and assembly of Burkholderia ambifaria IOP40-10.</title>
        <authorList>
            <consortium name="US DOE Joint Genome Institute (JGI-PGF)"/>
            <person name="Copeland A."/>
            <person name="Lucas S."/>
            <person name="Lapidus A."/>
            <person name="Glavina del Rio T."/>
            <person name="Dalin E."/>
            <person name="Tice H."/>
            <person name="Bruce D."/>
            <person name="Goodwin L."/>
            <person name="Pitluck S."/>
            <person name="Larimer F."/>
            <person name="Land M.L."/>
            <person name="Hauser L."/>
            <person name="Tiedje J."/>
            <person name="Richardson P."/>
        </authorList>
    </citation>
    <scope>NUCLEOTIDE SEQUENCE [LARGE SCALE GENOMIC DNA]</scope>
    <source>
        <strain evidence="1 2">IOP40-10</strain>
    </source>
</reference>
<dbReference type="PATRIC" id="fig|396596.7.peg.1514"/>
<dbReference type="EMBL" id="ABLC01000249">
    <property type="protein sequence ID" value="EDT00728.1"/>
    <property type="molecule type" value="Genomic_DNA"/>
</dbReference>
<organism evidence="1 2">
    <name type="scientific">Burkholderia ambifaria IOP40-10</name>
    <dbReference type="NCBI Taxonomy" id="396596"/>
    <lineage>
        <taxon>Bacteria</taxon>
        <taxon>Pseudomonadati</taxon>
        <taxon>Pseudomonadota</taxon>
        <taxon>Betaproteobacteria</taxon>
        <taxon>Burkholderiales</taxon>
        <taxon>Burkholderiaceae</taxon>
        <taxon>Burkholderia</taxon>
        <taxon>Burkholderia cepacia complex</taxon>
    </lineage>
</organism>
<dbReference type="AlphaFoldDB" id="B1FP03"/>
<protein>
    <submittedName>
        <fullName evidence="1">Uncharacterized protein</fullName>
    </submittedName>
</protein>
<name>B1FP03_9BURK</name>
<evidence type="ECO:0000313" key="1">
    <source>
        <dbReference type="EMBL" id="EDT00728.1"/>
    </source>
</evidence>
<dbReference type="RefSeq" id="WP_006754923.1">
    <property type="nucleotide sequence ID" value="NZ_ABLC01000249.1"/>
</dbReference>